<organism evidence="1 3">
    <name type="scientific">Flavobacterium anhuiense</name>
    <dbReference type="NCBI Taxonomy" id="459526"/>
    <lineage>
        <taxon>Bacteria</taxon>
        <taxon>Pseudomonadati</taxon>
        <taxon>Bacteroidota</taxon>
        <taxon>Flavobacteriia</taxon>
        <taxon>Flavobacteriales</taxon>
        <taxon>Flavobacteriaceae</taxon>
        <taxon>Flavobacterium</taxon>
    </lineage>
</organism>
<evidence type="ECO:0000313" key="2">
    <source>
        <dbReference type="EMBL" id="SCY98353.1"/>
    </source>
</evidence>
<sequence length="300" mass="34540">MNQNDIFFSLDQQLANKLVASLTIPLKIDVLNPRYFNPGAWEETEIDSEESLASDLFEASLKSLEYAENRDETITEEIQEDEELYEIAKIAIDAFLAANPTERDPTDESFSSDYSFEQQKSLWGRIKKYAKKASNWLKKQAKKILKIKSVTLDKFLVTVEKRPVIIISNPIKVNDVYLKIDYKITVKYEIFGKGGRISFSDNFKMPNTDLDIKFKVDNLKYFAEPYFTSLKIVKYILGFKITISLAPLVNKKIKPMEIFDASKYIPEIPWFEKSFVPEPPLGLLTYGSGLSFGVNFKLRD</sequence>
<dbReference type="Proteomes" id="UP000093276">
    <property type="component" value="Chromosome"/>
</dbReference>
<dbReference type="EMBL" id="CP016907">
    <property type="protein sequence ID" value="AOC93929.1"/>
    <property type="molecule type" value="Genomic_DNA"/>
</dbReference>
<protein>
    <submittedName>
        <fullName evidence="1">Uncharacterized protein</fullName>
    </submittedName>
</protein>
<name>A0AAC9CXL9_9FLAO</name>
<evidence type="ECO:0000313" key="4">
    <source>
        <dbReference type="Proteomes" id="UP000199307"/>
    </source>
</evidence>
<reference evidence="2 4" key="2">
    <citation type="submission" date="2016-10" db="EMBL/GenBank/DDBJ databases">
        <authorList>
            <person name="Varghese N."/>
            <person name="Submissions S."/>
        </authorList>
    </citation>
    <scope>NUCLEOTIDE SEQUENCE [LARGE SCALE GENOMIC DNA]</scope>
    <source>
        <strain evidence="2 4">CGMCC 1.6859</strain>
    </source>
</reference>
<gene>
    <name evidence="1" type="ORF">BB050_00787</name>
    <name evidence="2" type="ORF">SAMN02927916_4518</name>
</gene>
<proteinExistence type="predicted"/>
<accession>A0AAC9CXL9</accession>
<evidence type="ECO:0000313" key="3">
    <source>
        <dbReference type="Proteomes" id="UP000093276"/>
    </source>
</evidence>
<keyword evidence="4" id="KW-1185">Reference proteome</keyword>
<dbReference type="GeneID" id="32306678"/>
<dbReference type="RefSeq" id="WP_066032680.1">
    <property type="nucleotide sequence ID" value="NZ_CP016907.1"/>
</dbReference>
<dbReference type="Proteomes" id="UP000199307">
    <property type="component" value="Unassembled WGS sequence"/>
</dbReference>
<dbReference type="KEGG" id="fjg:BB050_00787"/>
<evidence type="ECO:0000313" key="1">
    <source>
        <dbReference type="EMBL" id="AOC93929.1"/>
    </source>
</evidence>
<dbReference type="AlphaFoldDB" id="A0AAC9CXL9"/>
<dbReference type="EMBL" id="FMVC01000009">
    <property type="protein sequence ID" value="SCY98353.1"/>
    <property type="molecule type" value="Genomic_DNA"/>
</dbReference>
<reference evidence="1 3" key="1">
    <citation type="submission" date="2016-08" db="EMBL/GenBank/DDBJ databases">
        <title>Complete genome sequence of Flavobacterium johnsoniae strain GSE09, a volatile-producing biocontrol agent isolated from cucumber (Cucumis sativus).</title>
        <authorList>
            <person name="Jeong J.-J."/>
            <person name="Oh J.Y."/>
            <person name="Jim Y.J."/>
            <person name="Sang M.K."/>
            <person name="Kim K.D."/>
        </authorList>
    </citation>
    <scope>NUCLEOTIDE SEQUENCE [LARGE SCALE GENOMIC DNA]</scope>
    <source>
        <strain evidence="1 3">GSE09</strain>
    </source>
</reference>